<dbReference type="PANTHER" id="PTHR22807">
    <property type="entry name" value="NOP2 YEAST -RELATED NOL1/NOP2/FMU SUN DOMAIN-CONTAINING"/>
    <property type="match status" value="1"/>
</dbReference>
<keyword evidence="8" id="KW-1185">Reference proteome</keyword>
<dbReference type="GO" id="GO:0003723">
    <property type="term" value="F:RNA binding"/>
    <property type="evidence" value="ECO:0007669"/>
    <property type="project" value="UniProtKB-UniRule"/>
</dbReference>
<dbReference type="PRINTS" id="PR02008">
    <property type="entry name" value="RCMTFAMILY"/>
</dbReference>
<dbReference type="Pfam" id="PF01189">
    <property type="entry name" value="Methyltr_RsmB-F"/>
    <property type="match status" value="1"/>
</dbReference>
<dbReference type="Gene3D" id="3.40.50.150">
    <property type="entry name" value="Vaccinia Virus protein VP39"/>
    <property type="match status" value="1"/>
</dbReference>
<proteinExistence type="inferred from homology"/>
<evidence type="ECO:0000256" key="3">
    <source>
        <dbReference type="ARBA" id="ARBA00022691"/>
    </source>
</evidence>
<comment type="similarity">
    <text evidence="5">Belongs to the class I-like SAM-binding methyltransferase superfamily. RsmB/NOP family.</text>
</comment>
<feature type="active site" description="Nucleophile" evidence="5">
    <location>
        <position position="339"/>
    </location>
</feature>
<evidence type="ECO:0000313" key="8">
    <source>
        <dbReference type="Proteomes" id="UP001209317"/>
    </source>
</evidence>
<dbReference type="AlphaFoldDB" id="A0AAE3IP00"/>
<evidence type="ECO:0000256" key="4">
    <source>
        <dbReference type="ARBA" id="ARBA00022884"/>
    </source>
</evidence>
<name>A0AAE3IP00_9BACT</name>
<accession>A0AAE3IP00</accession>
<organism evidence="7 8">
    <name type="scientific">Haoranjiania flava</name>
    <dbReference type="NCBI Taxonomy" id="1856322"/>
    <lineage>
        <taxon>Bacteria</taxon>
        <taxon>Pseudomonadati</taxon>
        <taxon>Bacteroidota</taxon>
        <taxon>Chitinophagia</taxon>
        <taxon>Chitinophagales</taxon>
        <taxon>Chitinophagaceae</taxon>
        <taxon>Haoranjiania</taxon>
    </lineage>
</organism>
<dbReference type="InterPro" id="IPR001678">
    <property type="entry name" value="MeTrfase_RsmB-F_NOP2_dom"/>
</dbReference>
<dbReference type="InterPro" id="IPR029063">
    <property type="entry name" value="SAM-dependent_MTases_sf"/>
</dbReference>
<keyword evidence="1 5" id="KW-0489">Methyltransferase</keyword>
<keyword evidence="2 5" id="KW-0808">Transferase</keyword>
<keyword evidence="4 5" id="KW-0694">RNA-binding</keyword>
<feature type="domain" description="SAM-dependent MTase RsmB/NOP-type" evidence="6">
    <location>
        <begin position="119"/>
        <end position="388"/>
    </location>
</feature>
<protein>
    <submittedName>
        <fullName evidence="7">Fmu (Sun) domain protein</fullName>
    </submittedName>
</protein>
<evidence type="ECO:0000313" key="7">
    <source>
        <dbReference type="EMBL" id="MCU7695179.1"/>
    </source>
</evidence>
<comment type="caution">
    <text evidence="5">Lacks conserved residue(s) required for the propagation of feature annotation.</text>
</comment>
<dbReference type="Proteomes" id="UP001209317">
    <property type="component" value="Unassembled WGS sequence"/>
</dbReference>
<feature type="binding site" evidence="5">
    <location>
        <position position="269"/>
    </location>
    <ligand>
        <name>S-adenosyl-L-methionine</name>
        <dbReference type="ChEBI" id="CHEBI:59789"/>
    </ligand>
</feature>
<evidence type="ECO:0000256" key="5">
    <source>
        <dbReference type="PROSITE-ProRule" id="PRU01023"/>
    </source>
</evidence>
<evidence type="ECO:0000259" key="6">
    <source>
        <dbReference type="PROSITE" id="PS51686"/>
    </source>
</evidence>
<dbReference type="PANTHER" id="PTHR22807:SF61">
    <property type="entry name" value="NOL1_NOP2_SUN FAMILY PROTEIN _ ANTITERMINATION NUSB DOMAIN-CONTAINING PROTEIN"/>
    <property type="match status" value="1"/>
</dbReference>
<dbReference type="InterPro" id="IPR023267">
    <property type="entry name" value="RCMT"/>
</dbReference>
<dbReference type="GO" id="GO:0009383">
    <property type="term" value="F:rRNA (cytosine-C5-)-methyltransferase activity"/>
    <property type="evidence" value="ECO:0007669"/>
    <property type="project" value="TreeGrafter"/>
</dbReference>
<gene>
    <name evidence="7" type="ORF">OD355_11680</name>
</gene>
<dbReference type="RefSeq" id="WP_263038665.1">
    <property type="nucleotide sequence ID" value="NZ_JAOTPL010000019.1"/>
</dbReference>
<comment type="caution">
    <text evidence="7">The sequence shown here is derived from an EMBL/GenBank/DDBJ whole genome shotgun (WGS) entry which is preliminary data.</text>
</comment>
<dbReference type="InterPro" id="IPR049560">
    <property type="entry name" value="MeTrfase_RsmB-F_NOP2_cat"/>
</dbReference>
<reference evidence="7" key="1">
    <citation type="submission" date="2022-10" db="EMBL/GenBank/DDBJ databases">
        <authorList>
            <person name="Kim H.S."/>
            <person name="Kim J.-S."/>
            <person name="Suh M.K."/>
            <person name="Eom M.K."/>
            <person name="Lee J.-S."/>
        </authorList>
    </citation>
    <scope>NUCLEOTIDE SEQUENCE</scope>
    <source>
        <strain evidence="7">LIP-5</strain>
    </source>
</reference>
<dbReference type="GO" id="GO:0005829">
    <property type="term" value="C:cytosol"/>
    <property type="evidence" value="ECO:0007669"/>
    <property type="project" value="TreeGrafter"/>
</dbReference>
<dbReference type="GO" id="GO:0070475">
    <property type="term" value="P:rRNA base methylation"/>
    <property type="evidence" value="ECO:0007669"/>
    <property type="project" value="TreeGrafter"/>
</dbReference>
<feature type="binding site" evidence="5">
    <location>
        <position position="242"/>
    </location>
    <ligand>
        <name>S-adenosyl-L-methionine</name>
        <dbReference type="ChEBI" id="CHEBI:59789"/>
    </ligand>
</feature>
<sequence length="388" mass="44064">MQWLEKYIATAEKILSVYDGAMPLQHYLKNYFSQNKKHGSRDRKTITHLCYTYFRAGKALTALSFRERLLAALYLCENDPGKWKSLFSNEFVDNHSPVLEERIKFIANIYPGFSAKNIFPFEDEMSFAGESFARSFLVQPKTFLRIRPGRSKTVTDALTRASIPFEHEGGAIALESAVNIAGILKLNADAVVQDSSSQKTGDLLLPLKQENICSVWDCCAASGGKSILAFDVLKPIRLTVSDVRPSIIHNLKKRLREARVPVEKMFKADLTKPVDPGCKFELIICDVPCTGSGTWARTPEQLYFFNREKIDVYASLQKSIVQHVLPHLAEDSYLLYSTCSVFIKENEDAVRFIQQAFPFMELIQQQSIRGYHQRADTLFAALLKKRKI</sequence>
<dbReference type="SUPFAM" id="SSF53335">
    <property type="entry name" value="S-adenosyl-L-methionine-dependent methyltransferases"/>
    <property type="match status" value="1"/>
</dbReference>
<dbReference type="PROSITE" id="PS51686">
    <property type="entry name" value="SAM_MT_RSMB_NOP"/>
    <property type="match status" value="1"/>
</dbReference>
<keyword evidence="3 5" id="KW-0949">S-adenosyl-L-methionine</keyword>
<evidence type="ECO:0000256" key="1">
    <source>
        <dbReference type="ARBA" id="ARBA00022603"/>
    </source>
</evidence>
<feature type="binding site" evidence="5">
    <location>
        <position position="286"/>
    </location>
    <ligand>
        <name>S-adenosyl-L-methionine</name>
        <dbReference type="ChEBI" id="CHEBI:59789"/>
    </ligand>
</feature>
<dbReference type="EMBL" id="JAOTPL010000019">
    <property type="protein sequence ID" value="MCU7695179.1"/>
    <property type="molecule type" value="Genomic_DNA"/>
</dbReference>
<evidence type="ECO:0000256" key="2">
    <source>
        <dbReference type="ARBA" id="ARBA00022679"/>
    </source>
</evidence>